<dbReference type="Gene3D" id="3.30.530.20">
    <property type="match status" value="1"/>
</dbReference>
<dbReference type="InterPro" id="IPR019587">
    <property type="entry name" value="Polyketide_cyclase/dehydratase"/>
</dbReference>
<dbReference type="AlphaFoldDB" id="K0II17"/>
<reference evidence="1 2" key="1">
    <citation type="journal article" date="2012" name="Environ. Microbiol.">
        <title>The genome of the ammonia-oxidizing Candidatus Nitrososphaera gargensis: insights into metabolic versatility and environmental adaptations.</title>
        <authorList>
            <person name="Spang A."/>
            <person name="Poehlein A."/>
            <person name="Offre P."/>
            <person name="Zumbragel S."/>
            <person name="Haider S."/>
            <person name="Rychlik N."/>
            <person name="Nowka B."/>
            <person name="Schmeisser C."/>
            <person name="Lebedeva E.V."/>
            <person name="Rattei T."/>
            <person name="Bohm C."/>
            <person name="Schmid M."/>
            <person name="Galushko A."/>
            <person name="Hatzenpichler R."/>
            <person name="Weinmaier T."/>
            <person name="Daniel R."/>
            <person name="Schleper C."/>
            <person name="Spieck E."/>
            <person name="Streit W."/>
            <person name="Wagner M."/>
        </authorList>
    </citation>
    <scope>NUCLEOTIDE SEQUENCE [LARGE SCALE GENOMIC DNA]</scope>
    <source>
        <strain evidence="2">Ga9.2</strain>
    </source>
</reference>
<dbReference type="KEGG" id="nga:Ngar_c16450"/>
<dbReference type="SUPFAM" id="SSF55961">
    <property type="entry name" value="Bet v1-like"/>
    <property type="match status" value="1"/>
</dbReference>
<evidence type="ECO:0000313" key="2">
    <source>
        <dbReference type="Proteomes" id="UP000008037"/>
    </source>
</evidence>
<gene>
    <name evidence="1" type="ordered locus">Ngar_c16450</name>
</gene>
<dbReference type="Pfam" id="PF10604">
    <property type="entry name" value="Polyketide_cyc2"/>
    <property type="match status" value="1"/>
</dbReference>
<dbReference type="RefSeq" id="WP_015019115.1">
    <property type="nucleotide sequence ID" value="NC_018719.1"/>
</dbReference>
<organism evidence="1 2">
    <name type="scientific">Nitrososphaera gargensis (strain Ga9.2)</name>
    <dbReference type="NCBI Taxonomy" id="1237085"/>
    <lineage>
        <taxon>Archaea</taxon>
        <taxon>Nitrososphaerota</taxon>
        <taxon>Nitrososphaeria</taxon>
        <taxon>Nitrososphaerales</taxon>
        <taxon>Nitrososphaeraceae</taxon>
        <taxon>Nitrososphaera</taxon>
    </lineage>
</organism>
<dbReference type="InterPro" id="IPR023393">
    <property type="entry name" value="START-like_dom_sf"/>
</dbReference>
<dbReference type="HOGENOM" id="CLU_069867_4_0_2"/>
<protein>
    <recommendedName>
        <fullName evidence="3">SRPBCC domain-containing protein</fullName>
    </recommendedName>
</protein>
<dbReference type="InParanoid" id="K0II17"/>
<dbReference type="EMBL" id="CP002408">
    <property type="protein sequence ID" value="AFU58578.1"/>
    <property type="molecule type" value="Genomic_DNA"/>
</dbReference>
<proteinExistence type="predicted"/>
<sequence>MKELHTEIEISASPEKVWKILTDFERYEQWNPFIHKIIGEAKEGSRIEIHIETPRGKRRKYEPTVTKVEHGRELRWLGKSSLPGILNGEHIFTIEQLQPGSVRLVHREVFDGLLTSFFGKSLDTDVKEGFEEMNKALKERAERT</sequence>
<evidence type="ECO:0008006" key="3">
    <source>
        <dbReference type="Google" id="ProtNLM"/>
    </source>
</evidence>
<dbReference type="OrthoDB" id="66844at2157"/>
<dbReference type="PANTHER" id="PTHR36166">
    <property type="entry name" value="CHROMOSOME 9, WHOLE GENOME SHOTGUN SEQUENCE"/>
    <property type="match status" value="1"/>
</dbReference>
<accession>K0II17</accession>
<dbReference type="BioCyc" id="CNIT1237085:G1324-1643-MONOMER"/>
<dbReference type="Proteomes" id="UP000008037">
    <property type="component" value="Chromosome"/>
</dbReference>
<keyword evidence="2" id="KW-1185">Reference proteome</keyword>
<dbReference type="CDD" id="cd07822">
    <property type="entry name" value="SRPBCC_4"/>
    <property type="match status" value="1"/>
</dbReference>
<dbReference type="PANTHER" id="PTHR36166:SF1">
    <property type="entry name" value="SRPBCC DOMAIN-CONTAINING PROTEIN"/>
    <property type="match status" value="1"/>
</dbReference>
<name>K0II17_NITGG</name>
<dbReference type="GeneID" id="13797904"/>
<evidence type="ECO:0000313" key="1">
    <source>
        <dbReference type="EMBL" id="AFU58578.1"/>
    </source>
</evidence>
<dbReference type="STRING" id="1237085.Ngar_c16450"/>